<gene>
    <name evidence="3" type="ORF">ILEXP_LOCUS11713</name>
    <name evidence="2" type="ORF">ILEXP_LOCUS5264</name>
</gene>
<dbReference type="InterPro" id="IPR013885">
    <property type="entry name" value="DUF1764_euk"/>
</dbReference>
<dbReference type="EMBL" id="CAUOFW020000865">
    <property type="protein sequence ID" value="CAK9138167.1"/>
    <property type="molecule type" value="Genomic_DNA"/>
</dbReference>
<feature type="compositionally biased region" description="Basic and acidic residues" evidence="1">
    <location>
        <begin position="70"/>
        <end position="84"/>
    </location>
</feature>
<evidence type="ECO:0000313" key="2">
    <source>
        <dbReference type="EMBL" id="CAK9138167.1"/>
    </source>
</evidence>
<keyword evidence="4" id="KW-1185">Reference proteome</keyword>
<feature type="compositionally biased region" description="Basic residues" evidence="1">
    <location>
        <begin position="1"/>
        <end position="12"/>
    </location>
</feature>
<accession>A0ABC8RG81</accession>
<dbReference type="PANTHER" id="PTHR34066:SF1">
    <property type="entry name" value="DUF1764 FAMILY PROTEIN"/>
    <property type="match status" value="1"/>
</dbReference>
<dbReference type="AlphaFoldDB" id="A0ABC8RG81"/>
<name>A0ABC8RG81_9AQUA</name>
<dbReference type="Pfam" id="PF08576">
    <property type="entry name" value="DUF1764"/>
    <property type="match status" value="1"/>
</dbReference>
<evidence type="ECO:0000256" key="1">
    <source>
        <dbReference type="SAM" id="MobiDB-lite"/>
    </source>
</evidence>
<dbReference type="PANTHER" id="PTHR34066">
    <property type="entry name" value="GROWTH FACTOR 2"/>
    <property type="match status" value="1"/>
</dbReference>
<feature type="region of interest" description="Disordered" evidence="1">
    <location>
        <begin position="1"/>
        <end position="117"/>
    </location>
</feature>
<feature type="compositionally biased region" description="Basic residues" evidence="1">
    <location>
        <begin position="85"/>
        <end position="96"/>
    </location>
</feature>
<dbReference type="EMBL" id="CAUOFW020001353">
    <property type="protein sequence ID" value="CAK9143974.1"/>
    <property type="molecule type" value="Genomic_DNA"/>
</dbReference>
<organism evidence="3 4">
    <name type="scientific">Ilex paraguariensis</name>
    <name type="common">yerba mate</name>
    <dbReference type="NCBI Taxonomy" id="185542"/>
    <lineage>
        <taxon>Eukaryota</taxon>
        <taxon>Viridiplantae</taxon>
        <taxon>Streptophyta</taxon>
        <taxon>Embryophyta</taxon>
        <taxon>Tracheophyta</taxon>
        <taxon>Spermatophyta</taxon>
        <taxon>Magnoliopsida</taxon>
        <taxon>eudicotyledons</taxon>
        <taxon>Gunneridae</taxon>
        <taxon>Pentapetalae</taxon>
        <taxon>asterids</taxon>
        <taxon>campanulids</taxon>
        <taxon>Aquifoliales</taxon>
        <taxon>Aquifoliaceae</taxon>
        <taxon>Ilex</taxon>
    </lineage>
</organism>
<reference evidence="3 4" key="1">
    <citation type="submission" date="2024-02" db="EMBL/GenBank/DDBJ databases">
        <authorList>
            <person name="Vignale AGUSTIN F."/>
            <person name="Sosa J E."/>
            <person name="Modenutti C."/>
        </authorList>
    </citation>
    <scope>NUCLEOTIDE SEQUENCE [LARGE SCALE GENOMIC DNA]</scope>
</reference>
<comment type="caution">
    <text evidence="3">The sequence shown here is derived from an EMBL/GenBank/DDBJ whole genome shotgun (WGS) entry which is preliminary data.</text>
</comment>
<evidence type="ECO:0000313" key="4">
    <source>
        <dbReference type="Proteomes" id="UP001642360"/>
    </source>
</evidence>
<proteinExistence type="predicted"/>
<evidence type="ECO:0000313" key="3">
    <source>
        <dbReference type="EMBL" id="CAK9143974.1"/>
    </source>
</evidence>
<protein>
    <submittedName>
        <fullName evidence="3">Uncharacterized protein</fullName>
    </submittedName>
</protein>
<dbReference type="Proteomes" id="UP001642360">
    <property type="component" value="Unassembled WGS sequence"/>
</dbReference>
<sequence length="174" mass="18901">MGKKGLSKKSARVPKSSAVEQEKASSSTPKEAGSDSLSGPKKAANDSSPTPKKAGNEVDKIFAVKKRKNREQEKAEKPAEDASAKGKKLKRKKNKKKDPIESNGFVGETTQPMKRTGDGLSLYTEEELGIGNANAGGTPLCPFDCDFCFWSGDSSLFIVSCFLVMKFWKSWENC</sequence>